<accession>A0A3E0A9K5</accession>
<keyword evidence="2" id="KW-0732">Signal</keyword>
<evidence type="ECO:0000256" key="1">
    <source>
        <dbReference type="SAM" id="MobiDB-lite"/>
    </source>
</evidence>
<dbReference type="PROSITE" id="PS51257">
    <property type="entry name" value="PROKAR_LIPOPROTEIN"/>
    <property type="match status" value="1"/>
</dbReference>
<comment type="caution">
    <text evidence="3">The sequence shown here is derived from an EMBL/GenBank/DDBJ whole genome shotgun (WGS) entry which is preliminary data.</text>
</comment>
<feature type="region of interest" description="Disordered" evidence="1">
    <location>
        <begin position="85"/>
        <end position="104"/>
    </location>
</feature>
<evidence type="ECO:0000313" key="3">
    <source>
        <dbReference type="EMBL" id="REG07238.1"/>
    </source>
</evidence>
<reference evidence="3 4" key="1">
    <citation type="submission" date="2018-08" db="EMBL/GenBank/DDBJ databases">
        <title>Genomic Encyclopedia of Type Strains, Phase IV (KMG-IV): sequencing the most valuable type-strain genomes for metagenomic binning, comparative biology and taxonomic classification.</title>
        <authorList>
            <person name="Goeker M."/>
        </authorList>
    </citation>
    <scope>NUCLEOTIDE SEQUENCE [LARGE SCALE GENOMIC DNA]</scope>
    <source>
        <strain evidence="3 4">DSM 23923</strain>
    </source>
</reference>
<protein>
    <submittedName>
        <fullName evidence="3">Uncharacterized protein</fullName>
    </submittedName>
</protein>
<dbReference type="AlphaFoldDB" id="A0A3E0A9K5"/>
<dbReference type="EMBL" id="QUMS01000003">
    <property type="protein sequence ID" value="REG07238.1"/>
    <property type="molecule type" value="Genomic_DNA"/>
</dbReference>
<feature type="signal peptide" evidence="2">
    <location>
        <begin position="1"/>
        <end position="23"/>
    </location>
</feature>
<evidence type="ECO:0000256" key="2">
    <source>
        <dbReference type="SAM" id="SignalP"/>
    </source>
</evidence>
<evidence type="ECO:0000313" key="4">
    <source>
        <dbReference type="Proteomes" id="UP000256388"/>
    </source>
</evidence>
<feature type="region of interest" description="Disordered" evidence="1">
    <location>
        <begin position="330"/>
        <end position="350"/>
    </location>
</feature>
<sequence>MKTNMRSLFACVLILLFASLACTIDFGGSSDAQETLTAIYLQETLDAQSMAEAAPPQEEAVAEPTLTVEVVHAITPGNPGWVSQWWQDTDSSGTASQNRASGGDYLNQNLLERPFTAQDMTYRQDVDLGKVEISQDNTFYYFLLHLDGVHSQSGMLSAFYGVELDLDKDGRGDLLLWARGDGNTTWNIEDVFVYSDENNDVGGLRAMLADAPSSGLNGYEKALFSPENLGDPDAAWKRVDPSDSSVMQLAIKKSLMSNASTFMWSAWADDGVIDPGKFDYNDQFTLNQAGSPLSGAADYPLKAIFLADNTCRLAYGYEETSDASWLCRRAEPTPQPTVPEPEEEEEEPPCTCPSNRTFITDKACCEYCGFTWGDNDEFPCY</sequence>
<gene>
    <name evidence="3" type="ORF">DFR64_2443</name>
</gene>
<dbReference type="Proteomes" id="UP000256388">
    <property type="component" value="Unassembled WGS sequence"/>
</dbReference>
<organism evidence="3 4">
    <name type="scientific">Pelolinea submarina</name>
    <dbReference type="NCBI Taxonomy" id="913107"/>
    <lineage>
        <taxon>Bacteria</taxon>
        <taxon>Bacillati</taxon>
        <taxon>Chloroflexota</taxon>
        <taxon>Anaerolineae</taxon>
        <taxon>Anaerolineales</taxon>
        <taxon>Anaerolineaceae</taxon>
        <taxon>Pelolinea</taxon>
    </lineage>
</organism>
<dbReference type="RefSeq" id="WP_116225709.1">
    <property type="nucleotide sequence ID" value="NZ_AP018437.1"/>
</dbReference>
<keyword evidence="4" id="KW-1185">Reference proteome</keyword>
<dbReference type="OrthoDB" id="173657at2"/>
<name>A0A3E0A9K5_9CHLR</name>
<feature type="chain" id="PRO_5017767878" evidence="2">
    <location>
        <begin position="24"/>
        <end position="381"/>
    </location>
</feature>
<proteinExistence type="predicted"/>